<dbReference type="InterPro" id="IPR037099">
    <property type="entry name" value="Fum_R/Succ_DH_flav-like_C_sf"/>
</dbReference>
<dbReference type="InterPro" id="IPR015939">
    <property type="entry name" value="Fum_Rdtase/Succ_DH_flav-like_C"/>
</dbReference>
<evidence type="ECO:0000313" key="5">
    <source>
        <dbReference type="EMBL" id="KKN07010.1"/>
    </source>
</evidence>
<gene>
    <name evidence="5" type="ORF">LCGC14_1071470</name>
</gene>
<dbReference type="GO" id="GO:0050660">
    <property type="term" value="F:flavin adenine dinucleotide binding"/>
    <property type="evidence" value="ECO:0007669"/>
    <property type="project" value="TreeGrafter"/>
</dbReference>
<evidence type="ECO:0000256" key="1">
    <source>
        <dbReference type="ARBA" id="ARBA00022630"/>
    </source>
</evidence>
<dbReference type="GO" id="GO:0009061">
    <property type="term" value="P:anaerobic respiration"/>
    <property type="evidence" value="ECO:0007669"/>
    <property type="project" value="TreeGrafter"/>
</dbReference>
<dbReference type="InterPro" id="IPR003953">
    <property type="entry name" value="FAD-dep_OxRdtase_2_FAD-bd"/>
</dbReference>
<dbReference type="Gene3D" id="1.20.58.100">
    <property type="entry name" value="Fumarate reductase/succinate dehydrogenase flavoprotein-like, C-terminal domain"/>
    <property type="match status" value="1"/>
</dbReference>
<keyword evidence="2" id="KW-0560">Oxidoreductase</keyword>
<dbReference type="InterPro" id="IPR027477">
    <property type="entry name" value="Succ_DH/fumarate_Rdtase_cat_sf"/>
</dbReference>
<dbReference type="PANTHER" id="PTHR11632">
    <property type="entry name" value="SUCCINATE DEHYDROGENASE 2 FLAVOPROTEIN SUBUNIT"/>
    <property type="match status" value="1"/>
</dbReference>
<evidence type="ECO:0000259" key="4">
    <source>
        <dbReference type="Pfam" id="PF02910"/>
    </source>
</evidence>
<dbReference type="GO" id="GO:0000104">
    <property type="term" value="F:succinate dehydrogenase activity"/>
    <property type="evidence" value="ECO:0007669"/>
    <property type="project" value="TreeGrafter"/>
</dbReference>
<comment type="caution">
    <text evidence="5">The sequence shown here is derived from an EMBL/GenBank/DDBJ whole genome shotgun (WGS) entry which is preliminary data.</text>
</comment>
<dbReference type="InterPro" id="IPR036188">
    <property type="entry name" value="FAD/NAD-bd_sf"/>
</dbReference>
<dbReference type="EMBL" id="LAZR01004617">
    <property type="protein sequence ID" value="KKN07010.1"/>
    <property type="molecule type" value="Genomic_DNA"/>
</dbReference>
<sequence length="323" mass="36496">MYPSFGNLVPRDIASRAVKLICDEGRGVGFEIDGQKLGVYLDFADAIKKHGLDAVEEKYGNLFDMYQRITASNPYQTPMRIYPAVHYTMGGLWVDYNLMTTIDGLFAGGEANFSDHGSNRLGASALMQGLADGYFVLPTTVSDYLAKHKPINPAQYKNQIDEAMMSASERIEQLMNAPEPSMTPDDFHRQVGQVLWDACGMAREKEHLLKAIAQIRDLREQFWQKVKVSGSKEGLNQTLERAGRVADFLELTELMCIDALDREESCGCHAREEHLTAEGEAERNDTDYSYVAAWKYSGDVTQPILYKEHLHFDFVRPSIRNYQ</sequence>
<proteinExistence type="predicted"/>
<dbReference type="GO" id="GO:0009055">
    <property type="term" value="F:electron transfer activity"/>
    <property type="evidence" value="ECO:0007669"/>
    <property type="project" value="TreeGrafter"/>
</dbReference>
<accession>A0A0F9MI14</accession>
<feature type="domain" description="FAD-dependent oxidoreductase 2 FAD-binding" evidence="3">
    <location>
        <begin position="7"/>
        <end position="126"/>
    </location>
</feature>
<dbReference type="SUPFAM" id="SSF56425">
    <property type="entry name" value="Succinate dehydrogenase/fumarate reductase flavoprotein, catalytic domain"/>
    <property type="match status" value="1"/>
</dbReference>
<feature type="domain" description="Fumarate reductase/succinate dehydrogenase flavoprotein-like C-terminal" evidence="4">
    <location>
        <begin position="188"/>
        <end position="322"/>
    </location>
</feature>
<dbReference type="GO" id="GO:0005886">
    <property type="term" value="C:plasma membrane"/>
    <property type="evidence" value="ECO:0007669"/>
    <property type="project" value="TreeGrafter"/>
</dbReference>
<dbReference type="SUPFAM" id="SSF46977">
    <property type="entry name" value="Succinate dehydrogenase/fumarate reductase flavoprotein C-terminal domain"/>
    <property type="match status" value="1"/>
</dbReference>
<dbReference type="InterPro" id="IPR030664">
    <property type="entry name" value="SdhA/FrdA/AprA"/>
</dbReference>
<dbReference type="Gene3D" id="3.50.50.60">
    <property type="entry name" value="FAD/NAD(P)-binding domain"/>
    <property type="match status" value="1"/>
</dbReference>
<dbReference type="PANTHER" id="PTHR11632:SF53">
    <property type="entry name" value="SUCCINATE DEHYDROGENASE FLAVOPROTEIN SUBUNIT"/>
    <property type="match status" value="1"/>
</dbReference>
<evidence type="ECO:0008006" key="6">
    <source>
        <dbReference type="Google" id="ProtNLM"/>
    </source>
</evidence>
<evidence type="ECO:0000256" key="2">
    <source>
        <dbReference type="ARBA" id="ARBA00023002"/>
    </source>
</evidence>
<dbReference type="Gene3D" id="3.90.700.10">
    <property type="entry name" value="Succinate dehydrogenase/fumarate reductase flavoprotein, catalytic domain"/>
    <property type="match status" value="1"/>
</dbReference>
<reference evidence="5" key="1">
    <citation type="journal article" date="2015" name="Nature">
        <title>Complex archaea that bridge the gap between prokaryotes and eukaryotes.</title>
        <authorList>
            <person name="Spang A."/>
            <person name="Saw J.H."/>
            <person name="Jorgensen S.L."/>
            <person name="Zaremba-Niedzwiedzka K."/>
            <person name="Martijn J."/>
            <person name="Lind A.E."/>
            <person name="van Eijk R."/>
            <person name="Schleper C."/>
            <person name="Guy L."/>
            <person name="Ettema T.J."/>
        </authorList>
    </citation>
    <scope>NUCLEOTIDE SEQUENCE</scope>
</reference>
<dbReference type="Pfam" id="PF00890">
    <property type="entry name" value="FAD_binding_2"/>
    <property type="match status" value="1"/>
</dbReference>
<name>A0A0F9MI14_9ZZZZ</name>
<dbReference type="SUPFAM" id="SSF51905">
    <property type="entry name" value="FAD/NAD(P)-binding domain"/>
    <property type="match status" value="1"/>
</dbReference>
<keyword evidence="1" id="KW-0285">Flavoprotein</keyword>
<protein>
    <recommendedName>
        <fullName evidence="6">FAD-dependent oxidoreductase 2 FAD binding domain-containing protein</fullName>
    </recommendedName>
</protein>
<dbReference type="FunFam" id="1.20.58.100:FF:000003">
    <property type="entry name" value="Succinate dehydrogenase flavoprotein subunit"/>
    <property type="match status" value="1"/>
</dbReference>
<organism evidence="5">
    <name type="scientific">marine sediment metagenome</name>
    <dbReference type="NCBI Taxonomy" id="412755"/>
    <lineage>
        <taxon>unclassified sequences</taxon>
        <taxon>metagenomes</taxon>
        <taxon>ecological metagenomes</taxon>
    </lineage>
</organism>
<evidence type="ECO:0000259" key="3">
    <source>
        <dbReference type="Pfam" id="PF00890"/>
    </source>
</evidence>
<dbReference type="Pfam" id="PF02910">
    <property type="entry name" value="Succ_DH_flav_C"/>
    <property type="match status" value="1"/>
</dbReference>
<dbReference type="AlphaFoldDB" id="A0A0F9MI14"/>